<feature type="signal peptide" evidence="2">
    <location>
        <begin position="1"/>
        <end position="19"/>
    </location>
</feature>
<evidence type="ECO:0000256" key="2">
    <source>
        <dbReference type="SAM" id="SignalP"/>
    </source>
</evidence>
<dbReference type="AlphaFoldDB" id="A0A127M6C0"/>
<dbReference type="Pfam" id="PF13795">
    <property type="entry name" value="HupE_UreJ_2"/>
    <property type="match status" value="1"/>
</dbReference>
<evidence type="ECO:0008006" key="5">
    <source>
        <dbReference type="Google" id="ProtNLM"/>
    </source>
</evidence>
<keyword evidence="1" id="KW-0472">Membrane</keyword>
<evidence type="ECO:0000313" key="4">
    <source>
        <dbReference type="Proteomes" id="UP000074119"/>
    </source>
</evidence>
<dbReference type="EMBL" id="CP014544">
    <property type="protein sequence ID" value="AMO68784.1"/>
    <property type="molecule type" value="Genomic_DNA"/>
</dbReference>
<feature type="transmembrane region" description="Helical" evidence="1">
    <location>
        <begin position="300"/>
        <end position="317"/>
    </location>
</feature>
<evidence type="ECO:0000313" key="3">
    <source>
        <dbReference type="EMBL" id="AMO68784.1"/>
    </source>
</evidence>
<protein>
    <recommendedName>
        <fullName evidence="5">HupE / UreJ protein</fullName>
    </recommendedName>
</protein>
<accession>A0A127M6C0</accession>
<keyword evidence="1" id="KW-0812">Transmembrane</keyword>
<feature type="transmembrane region" description="Helical" evidence="1">
    <location>
        <begin position="230"/>
        <end position="249"/>
    </location>
</feature>
<feature type="transmembrane region" description="Helical" evidence="1">
    <location>
        <begin position="200"/>
        <end position="218"/>
    </location>
</feature>
<keyword evidence="2" id="KW-0732">Signal</keyword>
<keyword evidence="1" id="KW-1133">Transmembrane helix</keyword>
<feature type="transmembrane region" description="Helical" evidence="1">
    <location>
        <begin position="269"/>
        <end position="288"/>
    </location>
</feature>
<feature type="transmembrane region" description="Helical" evidence="1">
    <location>
        <begin position="172"/>
        <end position="194"/>
    </location>
</feature>
<reference evidence="3 4" key="1">
    <citation type="submission" date="2015-12" db="EMBL/GenBank/DDBJ databases">
        <authorList>
            <person name="Shamseldin A."/>
            <person name="Moawad H."/>
            <person name="Abd El-Rahim W.M."/>
            <person name="Sadowsky M.J."/>
        </authorList>
    </citation>
    <scope>NUCLEOTIDE SEQUENCE [LARGE SCALE GENOMIC DNA]</scope>
    <source>
        <strain evidence="3 4">SM2</strain>
    </source>
</reference>
<organism evidence="3 4">
    <name type="scientific">Zhongshania aliphaticivorans</name>
    <dbReference type="NCBI Taxonomy" id="1470434"/>
    <lineage>
        <taxon>Bacteria</taxon>
        <taxon>Pseudomonadati</taxon>
        <taxon>Pseudomonadota</taxon>
        <taxon>Gammaproteobacteria</taxon>
        <taxon>Cellvibrionales</taxon>
        <taxon>Spongiibacteraceae</taxon>
        <taxon>Zhongshania</taxon>
    </lineage>
</organism>
<feature type="chain" id="PRO_5007275059" description="HupE / UreJ protein" evidence="2">
    <location>
        <begin position="20"/>
        <end position="333"/>
    </location>
</feature>
<dbReference type="RefSeq" id="WP_008249457.1">
    <property type="nucleotide sequence ID" value="NZ_CP014544.1"/>
</dbReference>
<evidence type="ECO:0000256" key="1">
    <source>
        <dbReference type="SAM" id="Phobius"/>
    </source>
</evidence>
<dbReference type="InterPro" id="IPR032809">
    <property type="entry name" value="Put_HupE_UreJ"/>
</dbReference>
<feature type="transmembrane region" description="Helical" evidence="1">
    <location>
        <begin position="145"/>
        <end position="165"/>
    </location>
</feature>
<dbReference type="STRING" id="1470434.AZF00_10955"/>
<dbReference type="Proteomes" id="UP000074119">
    <property type="component" value="Chromosome"/>
</dbReference>
<proteinExistence type="predicted"/>
<sequence>MTRFKFFCILICLSSFAQAHNFAPSLLELREQPGGVVELLWRTPLQSLKQPMPVLPADCRSLGGVEQGIRGSATEYRYSIVCGALKHSAGISIAGLSESKTAALLRWYSVSGGQQQVLLRSDDDYFIPRSDVAWTQGLLQFTALGFHHILLGSDHLLFVLGLLMLASGFRPLLLLVTSFTFGHSISLALVSLGIIPYSPILAESLIALSVLLMACYLAGRRQRQRSHLSMNILVAGFGLLHGLGFAGVLNELLDGGVGLVPALLGFNLGIELGQLLFIVGVLGVMWVLRRCLRSQWIGGLRWAAIYAMGSVSVFWLVERGVAAVDAALNIRLY</sequence>
<gene>
    <name evidence="3" type="ORF">AZF00_10955</name>
</gene>
<dbReference type="KEGG" id="zal:AZF00_10955"/>
<name>A0A127M6C0_9GAMM</name>